<dbReference type="PANTHER" id="PTHR45903:SF1">
    <property type="entry name" value="GLUTAMATE-RICH WD REPEAT-CONTAINING PROTEIN 1"/>
    <property type="match status" value="1"/>
</dbReference>
<feature type="compositionally biased region" description="Basic residues" evidence="1">
    <location>
        <begin position="1"/>
        <end position="15"/>
    </location>
</feature>
<protein>
    <submittedName>
        <fullName evidence="2">Histone-binding protein RBBP4 or subunit C of CAF1 complex</fullName>
    </submittedName>
</protein>
<name>A0A8J6E891_9EUKA</name>
<dbReference type="InterPro" id="IPR015943">
    <property type="entry name" value="WD40/YVTN_repeat-like_dom_sf"/>
</dbReference>
<dbReference type="InterPro" id="IPR051972">
    <property type="entry name" value="Glutamate-rich_WD_repeat"/>
</dbReference>
<feature type="region of interest" description="Disordered" evidence="1">
    <location>
        <begin position="1"/>
        <end position="37"/>
    </location>
</feature>
<accession>A0A8J6E891</accession>
<comment type="caution">
    <text evidence="2">The sequence shown here is derived from an EMBL/GenBank/DDBJ whole genome shotgun (WGS) entry which is preliminary data.</text>
</comment>
<organism evidence="2 3">
    <name type="scientific">Carpediemonas membranifera</name>
    <dbReference type="NCBI Taxonomy" id="201153"/>
    <lineage>
        <taxon>Eukaryota</taxon>
        <taxon>Metamonada</taxon>
        <taxon>Carpediemonas-like organisms</taxon>
        <taxon>Carpediemonas</taxon>
    </lineage>
</organism>
<keyword evidence="3" id="KW-1185">Reference proteome</keyword>
<dbReference type="Proteomes" id="UP000717585">
    <property type="component" value="Unassembled WGS sequence"/>
</dbReference>
<dbReference type="GO" id="GO:0005730">
    <property type="term" value="C:nucleolus"/>
    <property type="evidence" value="ECO:0007669"/>
    <property type="project" value="TreeGrafter"/>
</dbReference>
<reference evidence="2" key="1">
    <citation type="submission" date="2021-05" db="EMBL/GenBank/DDBJ databases">
        <title>A free-living protist that lacks canonical eukaryotic 1 DNA replication and segregation systems.</title>
        <authorList>
            <person name="Salas-Leiva D.E."/>
            <person name="Tromer E.C."/>
            <person name="Curtis B.A."/>
            <person name="Jerlstrom-Hultqvist J."/>
            <person name="Kolisko M."/>
            <person name="Yi Z."/>
            <person name="Salas-Leiva J.S."/>
            <person name="Gallot-Lavallee L."/>
            <person name="Kops G.J.P.L."/>
            <person name="Archibald J.M."/>
            <person name="Simpson A.G.B."/>
            <person name="Roger A.J."/>
        </authorList>
    </citation>
    <scope>NUCLEOTIDE SEQUENCE</scope>
    <source>
        <strain evidence="2">BICM</strain>
    </source>
</reference>
<evidence type="ECO:0000313" key="3">
    <source>
        <dbReference type="Proteomes" id="UP000717585"/>
    </source>
</evidence>
<dbReference type="PANTHER" id="PTHR45903">
    <property type="entry name" value="GLUTAMATE-RICH WD REPEAT-CONTAINING PROTEIN 1"/>
    <property type="match status" value="1"/>
</dbReference>
<evidence type="ECO:0000313" key="2">
    <source>
        <dbReference type="EMBL" id="KAG9391570.1"/>
    </source>
</evidence>
<dbReference type="EMBL" id="JAHDYR010000053">
    <property type="protein sequence ID" value="KAG9391570.1"/>
    <property type="molecule type" value="Genomic_DNA"/>
</dbReference>
<dbReference type="OrthoDB" id="1932312at2759"/>
<proteinExistence type="predicted"/>
<sequence>MARGSRHSKGKKKRANAGIAKKGKSETKLHFEDPKKLNEASAGKQDYDSEFYDMFHRVKHNWSCYTIDLFNDVFSNVNNPGNYSLCFVTGTQTENPTEADMRKHKRKEPSTVAMHVASKLKETRNDDNPELAEENPTDATIKSVDILTGIGDVHRVRAHPVEPVLAAVYESLDGRQEFLQVCSVAAQMAELENFIAGTEREDARTVTFPLPCPLTYALRFSPKGKYLALAGEDNAVHVYEINSSDPNAPLAVELTRPVPLNIEGWAYNALDITWLNDGIFLVSTNAPSGGRPTVCLVSLTHNAEGNLQGDVVSRVVVEDEADLNAISVKKYTDDDGKDVTKFVTGGDSGHVYCYEVDHKTWQIAQAPCDKSAYCAQQNPPLEITSIAYSPATAVPIQDEEDDEFKTAFAVATRLGPVHSNQPTTSEMAKVAYFDFDLLKDLDDEEPEEDGAPKEFFFAHNAQKEFSEICWDRNVANLLLATGVEGTDFLRVHTAGEEEMVQMEVDGEEGDDVEM</sequence>
<dbReference type="GO" id="GO:0042254">
    <property type="term" value="P:ribosome biogenesis"/>
    <property type="evidence" value="ECO:0007669"/>
    <property type="project" value="TreeGrafter"/>
</dbReference>
<dbReference type="AlphaFoldDB" id="A0A8J6E891"/>
<feature type="compositionally biased region" description="Basic and acidic residues" evidence="1">
    <location>
        <begin position="23"/>
        <end position="37"/>
    </location>
</feature>
<evidence type="ECO:0000256" key="1">
    <source>
        <dbReference type="SAM" id="MobiDB-lite"/>
    </source>
</evidence>
<dbReference type="SUPFAM" id="SSF69322">
    <property type="entry name" value="Tricorn protease domain 2"/>
    <property type="match status" value="1"/>
</dbReference>
<dbReference type="Gene3D" id="2.130.10.10">
    <property type="entry name" value="YVTN repeat-like/Quinoprotein amine dehydrogenase"/>
    <property type="match status" value="1"/>
</dbReference>
<gene>
    <name evidence="2" type="ORF">J8273_6335</name>
</gene>